<dbReference type="RefSeq" id="WP_184305838.1">
    <property type="nucleotide sequence ID" value="NZ_JACHXU010000011.1"/>
</dbReference>
<dbReference type="Proteomes" id="UP000536179">
    <property type="component" value="Unassembled WGS sequence"/>
</dbReference>
<dbReference type="EMBL" id="JACHXU010000011">
    <property type="protein sequence ID" value="MBB3207498.1"/>
    <property type="molecule type" value="Genomic_DNA"/>
</dbReference>
<sequence>MTLSDLSPVDMEVLADMVADRVADRLANRRRLLTRHELSEVINVSVPKLDTMLRDGELPVIRVGRKVLFDPHAVITHMAAKSAPPATCEVCRNEPVVHHVPTDNGVVDTCDECWRFVGPNSGQSDGE</sequence>
<protein>
    <submittedName>
        <fullName evidence="1">Excisionase family DNA binding protein</fullName>
    </submittedName>
</protein>
<dbReference type="InterPro" id="IPR036388">
    <property type="entry name" value="WH-like_DNA-bd_sf"/>
</dbReference>
<gene>
    <name evidence="1" type="ORF">FHS27_003323</name>
</gene>
<dbReference type="InterPro" id="IPR009061">
    <property type="entry name" value="DNA-bd_dom_put_sf"/>
</dbReference>
<evidence type="ECO:0000313" key="2">
    <source>
        <dbReference type="Proteomes" id="UP000536179"/>
    </source>
</evidence>
<evidence type="ECO:0000313" key="1">
    <source>
        <dbReference type="EMBL" id="MBB3207498.1"/>
    </source>
</evidence>
<keyword evidence="2" id="KW-1185">Reference proteome</keyword>
<dbReference type="NCBIfam" id="TIGR01764">
    <property type="entry name" value="excise"/>
    <property type="match status" value="1"/>
</dbReference>
<proteinExistence type="predicted"/>
<dbReference type="GO" id="GO:0003677">
    <property type="term" value="F:DNA binding"/>
    <property type="evidence" value="ECO:0007669"/>
    <property type="project" value="InterPro"/>
</dbReference>
<dbReference type="Gene3D" id="1.10.10.10">
    <property type="entry name" value="Winged helix-like DNA-binding domain superfamily/Winged helix DNA-binding domain"/>
    <property type="match status" value="1"/>
</dbReference>
<name>A0A7W5DZP6_9BACT</name>
<comment type="caution">
    <text evidence="1">The sequence shown here is derived from an EMBL/GenBank/DDBJ whole genome shotgun (WGS) entry which is preliminary data.</text>
</comment>
<dbReference type="InterPro" id="IPR010093">
    <property type="entry name" value="SinI_DNA-bd"/>
</dbReference>
<reference evidence="1 2" key="1">
    <citation type="submission" date="2020-08" db="EMBL/GenBank/DDBJ databases">
        <title>Genomic Encyclopedia of Type Strains, Phase III (KMG-III): the genomes of soil and plant-associated and newly described type strains.</title>
        <authorList>
            <person name="Whitman W."/>
        </authorList>
    </citation>
    <scope>NUCLEOTIDE SEQUENCE [LARGE SCALE GENOMIC DNA]</scope>
    <source>
        <strain evidence="1 2">CECT 8075</strain>
    </source>
</reference>
<accession>A0A7W5DZP6</accession>
<organism evidence="1 2">
    <name type="scientific">Aporhodopirellula rubra</name>
    <dbReference type="NCBI Taxonomy" id="980271"/>
    <lineage>
        <taxon>Bacteria</taxon>
        <taxon>Pseudomonadati</taxon>
        <taxon>Planctomycetota</taxon>
        <taxon>Planctomycetia</taxon>
        <taxon>Pirellulales</taxon>
        <taxon>Pirellulaceae</taxon>
        <taxon>Aporhodopirellula</taxon>
    </lineage>
</organism>
<dbReference type="SUPFAM" id="SSF46955">
    <property type="entry name" value="Putative DNA-binding domain"/>
    <property type="match status" value="1"/>
</dbReference>
<dbReference type="AlphaFoldDB" id="A0A7W5DZP6"/>